<sequence length="363" mass="37811">MPTTGCRARLSVPADHDGSAAAEPPTRGTGGWWRRARPAVLLVLGGVSLYLLLPSLLSVFGSWRSLSHLDWPFAILAFACEIASYLCLWEVDRIVLGTRAWLTVAAAQLSGFAAAHVLPGGGATSTAVTASVLRKAGVADTGQIVTALGAASILQMATTFSLPVLALPAILGGATINHSLEDAAYLGAAVLVALLAAGTAAFVGDTPVELAGRAIQWLINATIRRHKHVTDIPQRLLVDRDFVRSTAGRHWKTTLSAAVGNTVFDYLALLAALHAVGADPRPSLVVLAYVAGELLALLPFTPGGLGFVEAGLVGTLTIAGVPSGDALAATLFYRIVAYWLPLLAGSVAYLLFRHRYGSSHAQS</sequence>
<feature type="transmembrane region" description="Helical" evidence="6">
    <location>
        <begin position="283"/>
        <end position="301"/>
    </location>
</feature>
<keyword evidence="5 6" id="KW-0472">Membrane</keyword>
<comment type="subcellular location">
    <subcellularLocation>
        <location evidence="1">Cell membrane</location>
        <topology evidence="1">Multi-pass membrane protein</topology>
    </subcellularLocation>
</comment>
<dbReference type="InterPro" id="IPR022791">
    <property type="entry name" value="L-PG_synthase/AglD"/>
</dbReference>
<gene>
    <name evidence="7" type="ORF">E0H75_07250</name>
</gene>
<dbReference type="PANTHER" id="PTHR39087">
    <property type="entry name" value="UPF0104 MEMBRANE PROTEIN MJ1595"/>
    <property type="match status" value="1"/>
</dbReference>
<evidence type="ECO:0000256" key="2">
    <source>
        <dbReference type="ARBA" id="ARBA00022475"/>
    </source>
</evidence>
<reference evidence="7 8" key="1">
    <citation type="submission" date="2019-02" db="EMBL/GenBank/DDBJ databases">
        <title>Kribbella capetownensis sp. nov. and Kribbella speibonae sp. nov., isolated from soil.</title>
        <authorList>
            <person name="Curtis S.M."/>
            <person name="Norton I."/>
            <person name="Everest G.J."/>
            <person name="Meyers P.R."/>
        </authorList>
    </citation>
    <scope>NUCLEOTIDE SEQUENCE [LARGE SCALE GENOMIC DNA]</scope>
    <source>
        <strain evidence="7 8">YM53</strain>
    </source>
</reference>
<keyword evidence="4 6" id="KW-1133">Transmembrane helix</keyword>
<feature type="transmembrane region" description="Helical" evidence="6">
    <location>
        <begin position="331"/>
        <end position="352"/>
    </location>
</feature>
<dbReference type="PANTHER" id="PTHR39087:SF2">
    <property type="entry name" value="UPF0104 MEMBRANE PROTEIN MJ1595"/>
    <property type="match status" value="1"/>
</dbReference>
<evidence type="ECO:0000313" key="7">
    <source>
        <dbReference type="EMBL" id="TCC53479.1"/>
    </source>
</evidence>
<proteinExistence type="predicted"/>
<dbReference type="OrthoDB" id="4481258at2"/>
<evidence type="ECO:0000256" key="5">
    <source>
        <dbReference type="ARBA" id="ARBA00023136"/>
    </source>
</evidence>
<evidence type="ECO:0000256" key="1">
    <source>
        <dbReference type="ARBA" id="ARBA00004651"/>
    </source>
</evidence>
<feature type="transmembrane region" description="Helical" evidence="6">
    <location>
        <begin position="69"/>
        <end position="88"/>
    </location>
</feature>
<feature type="transmembrane region" description="Helical" evidence="6">
    <location>
        <begin position="183"/>
        <end position="203"/>
    </location>
</feature>
<comment type="caution">
    <text evidence="7">The sequence shown here is derived from an EMBL/GenBank/DDBJ whole genome shotgun (WGS) entry which is preliminary data.</text>
</comment>
<evidence type="ECO:0000313" key="8">
    <source>
        <dbReference type="Proteomes" id="UP000293342"/>
    </source>
</evidence>
<evidence type="ECO:0000256" key="4">
    <source>
        <dbReference type="ARBA" id="ARBA00022989"/>
    </source>
</evidence>
<keyword evidence="3 6" id="KW-0812">Transmembrane</keyword>
<feature type="transmembrane region" description="Helical" evidence="6">
    <location>
        <begin position="255"/>
        <end position="276"/>
    </location>
</feature>
<protein>
    <submittedName>
        <fullName evidence="7">UPF0104 family protein</fullName>
    </submittedName>
</protein>
<keyword evidence="8" id="KW-1185">Reference proteome</keyword>
<dbReference type="GO" id="GO:0005886">
    <property type="term" value="C:plasma membrane"/>
    <property type="evidence" value="ECO:0007669"/>
    <property type="project" value="UniProtKB-SubCell"/>
</dbReference>
<accession>A0A4R0K1V8</accession>
<dbReference type="NCBIfam" id="TIGR00374">
    <property type="entry name" value="flippase-like domain"/>
    <property type="match status" value="1"/>
</dbReference>
<keyword evidence="2" id="KW-1003">Cell membrane</keyword>
<organism evidence="7 8">
    <name type="scientific">Kribbella capetownensis</name>
    <dbReference type="NCBI Taxonomy" id="1572659"/>
    <lineage>
        <taxon>Bacteria</taxon>
        <taxon>Bacillati</taxon>
        <taxon>Actinomycetota</taxon>
        <taxon>Actinomycetes</taxon>
        <taxon>Propionibacteriales</taxon>
        <taxon>Kribbellaceae</taxon>
        <taxon>Kribbella</taxon>
    </lineage>
</organism>
<feature type="transmembrane region" description="Helical" evidence="6">
    <location>
        <begin position="39"/>
        <end position="63"/>
    </location>
</feature>
<dbReference type="EMBL" id="SJKD01000001">
    <property type="protein sequence ID" value="TCC53479.1"/>
    <property type="molecule type" value="Genomic_DNA"/>
</dbReference>
<dbReference type="AlphaFoldDB" id="A0A4R0K1V8"/>
<feature type="transmembrane region" description="Helical" evidence="6">
    <location>
        <begin position="144"/>
        <end position="171"/>
    </location>
</feature>
<feature type="transmembrane region" description="Helical" evidence="6">
    <location>
        <begin position="100"/>
        <end position="118"/>
    </location>
</feature>
<dbReference type="Pfam" id="PF03706">
    <property type="entry name" value="LPG_synthase_TM"/>
    <property type="match status" value="1"/>
</dbReference>
<name>A0A4R0K1V8_9ACTN</name>
<evidence type="ECO:0000256" key="6">
    <source>
        <dbReference type="SAM" id="Phobius"/>
    </source>
</evidence>
<dbReference type="Proteomes" id="UP000293342">
    <property type="component" value="Unassembled WGS sequence"/>
</dbReference>
<evidence type="ECO:0000256" key="3">
    <source>
        <dbReference type="ARBA" id="ARBA00022692"/>
    </source>
</evidence>